<comment type="caution">
    <text evidence="2">The sequence shown here is derived from an EMBL/GenBank/DDBJ whole genome shotgun (WGS) entry which is preliminary data.</text>
</comment>
<dbReference type="SUPFAM" id="SSF56059">
    <property type="entry name" value="Glutathione synthetase ATP-binding domain-like"/>
    <property type="match status" value="1"/>
</dbReference>
<dbReference type="Proteomes" id="UP000643525">
    <property type="component" value="Unassembled WGS sequence"/>
</dbReference>
<reference evidence="2 3" key="1">
    <citation type="submission" date="2020-10" db="EMBL/GenBank/DDBJ databases">
        <title>Sequencing the genomes of 1000 actinobacteria strains.</title>
        <authorList>
            <person name="Klenk H.-P."/>
        </authorList>
    </citation>
    <scope>NUCLEOTIDE SEQUENCE [LARGE SCALE GENOMIC DNA]</scope>
    <source>
        <strain evidence="2 3">DSM 15666</strain>
    </source>
</reference>
<organism evidence="2 3">
    <name type="scientific">Nesterenkonia lutea</name>
    <dbReference type="NCBI Taxonomy" id="272919"/>
    <lineage>
        <taxon>Bacteria</taxon>
        <taxon>Bacillati</taxon>
        <taxon>Actinomycetota</taxon>
        <taxon>Actinomycetes</taxon>
        <taxon>Micrococcales</taxon>
        <taxon>Micrococcaceae</taxon>
        <taxon>Nesterenkonia</taxon>
    </lineage>
</organism>
<evidence type="ECO:0000313" key="3">
    <source>
        <dbReference type="Proteomes" id="UP000643525"/>
    </source>
</evidence>
<dbReference type="RefSeq" id="WP_192594835.1">
    <property type="nucleotide sequence ID" value="NZ_JADBED010000001.1"/>
</dbReference>
<evidence type="ECO:0000256" key="1">
    <source>
        <dbReference type="SAM" id="MobiDB-lite"/>
    </source>
</evidence>
<protein>
    <submittedName>
        <fullName evidence="2">Glutathione synthase/RimK-type ligase-like ATP-grasp enzyme</fullName>
    </submittedName>
</protein>
<gene>
    <name evidence="2" type="ORF">H4W27_000839</name>
</gene>
<evidence type="ECO:0000313" key="2">
    <source>
        <dbReference type="EMBL" id="MBE1523721.1"/>
    </source>
</evidence>
<dbReference type="InterPro" id="IPR029465">
    <property type="entry name" value="ATPgrasp_TupA"/>
</dbReference>
<dbReference type="Pfam" id="PF14305">
    <property type="entry name" value="ATPgrasp_TupA"/>
    <property type="match status" value="1"/>
</dbReference>
<feature type="region of interest" description="Disordered" evidence="1">
    <location>
        <begin position="383"/>
        <end position="415"/>
    </location>
</feature>
<keyword evidence="3" id="KW-1185">Reference proteome</keyword>
<sequence>MPRIPRAVHRNIPGIGWRDRKISFLETRVDQLLASRSSLTENLESITSTLHEERARNNSQTRAQMAEIETLRSDMEVLRELYETASSEHERFTRSSFKAKMSNYLGATDVARANGWHATNAIAQMNYKLRSYSLAESLGVDTPKILGVWNSPESIEFSDLDEEKFVLKADGGHSGIAVIPLIRNDSGWQTLTGKEQLTEGRPSDRMLKRLIKGRGPYFAEEFLESDGESTIPQDIKVYTAYGHILQVLVMQTEGKQVVNRQTFSRKYFDADGNDLGMILPGAVYDPDIPLPNHWDELLSAAKGLSIASGLPFLRVDLYATSRGPVLGELTSTPGGKQQYRLQHDAMLGAAWNRAEVRLERDIALGRPPGTLYGPDPYTWWYSESGEESHPSSWPRRVVDAERWYTPSPTDPPERV</sequence>
<proteinExistence type="predicted"/>
<dbReference type="EMBL" id="JADBED010000001">
    <property type="protein sequence ID" value="MBE1523721.1"/>
    <property type="molecule type" value="Genomic_DNA"/>
</dbReference>
<accession>A0ABR9JD31</accession>
<name>A0ABR9JD31_9MICC</name>